<dbReference type="GO" id="GO:0016413">
    <property type="term" value="F:O-acetyltransferase activity"/>
    <property type="evidence" value="ECO:0007669"/>
    <property type="project" value="InterPro"/>
</dbReference>
<dbReference type="PANTHER" id="PTHR32285:SF324">
    <property type="entry name" value="PROTEIN TRICHOME BIREFRINGENCE-LIKE 25"/>
    <property type="match status" value="1"/>
</dbReference>
<dbReference type="EMBL" id="JBDFQZ010000001">
    <property type="protein sequence ID" value="KAK9757852.1"/>
    <property type="molecule type" value="Genomic_DNA"/>
</dbReference>
<comment type="subcellular location">
    <subcellularLocation>
        <location evidence="1">Membrane</location>
        <topology evidence="1">Single-pass membrane protein</topology>
    </subcellularLocation>
</comment>
<dbReference type="GO" id="GO:0005794">
    <property type="term" value="C:Golgi apparatus"/>
    <property type="evidence" value="ECO:0007669"/>
    <property type="project" value="TreeGrafter"/>
</dbReference>
<evidence type="ECO:0000259" key="8">
    <source>
        <dbReference type="Pfam" id="PF14416"/>
    </source>
</evidence>
<evidence type="ECO:0000256" key="6">
    <source>
        <dbReference type="ARBA" id="ARBA00023136"/>
    </source>
</evidence>
<dbReference type="Pfam" id="PF14416">
    <property type="entry name" value="PMR5N"/>
    <property type="match status" value="1"/>
</dbReference>
<evidence type="ECO:0000313" key="10">
    <source>
        <dbReference type="Proteomes" id="UP001443914"/>
    </source>
</evidence>
<comment type="caution">
    <text evidence="9">The sequence shown here is derived from an EMBL/GenBank/DDBJ whole genome shotgun (WGS) entry which is preliminary data.</text>
</comment>
<keyword evidence="10" id="KW-1185">Reference proteome</keyword>
<evidence type="ECO:0000313" key="9">
    <source>
        <dbReference type="EMBL" id="KAK9757852.1"/>
    </source>
</evidence>
<dbReference type="InterPro" id="IPR026057">
    <property type="entry name" value="TBL_C"/>
</dbReference>
<name>A0AAW1NGV4_SAPOF</name>
<proteinExistence type="inferred from homology"/>
<keyword evidence="5" id="KW-1133">Transmembrane helix</keyword>
<reference evidence="9" key="1">
    <citation type="submission" date="2024-03" db="EMBL/GenBank/DDBJ databases">
        <title>WGS assembly of Saponaria officinalis var. Norfolk2.</title>
        <authorList>
            <person name="Jenkins J."/>
            <person name="Shu S."/>
            <person name="Grimwood J."/>
            <person name="Barry K."/>
            <person name="Goodstein D."/>
            <person name="Schmutz J."/>
            <person name="Leebens-Mack J."/>
            <person name="Osbourn A."/>
        </authorList>
    </citation>
    <scope>NUCLEOTIDE SEQUENCE [LARGE SCALE GENOMIC DNA]</scope>
    <source>
        <strain evidence="9">JIC</strain>
    </source>
</reference>
<evidence type="ECO:0000256" key="5">
    <source>
        <dbReference type="ARBA" id="ARBA00022989"/>
    </source>
</evidence>
<dbReference type="AlphaFoldDB" id="A0AAW1NGV4"/>
<evidence type="ECO:0008006" key="11">
    <source>
        <dbReference type="Google" id="ProtNLM"/>
    </source>
</evidence>
<sequence length="458" mass="52489">MKRETTPLMRPLSSIHKQNPIYAKLVLLFLLLGLTIFLFSSSSIDSSSPPIQQSPFVTNSLEFDLETQLSPEFNSQEVETDLVIVGEESPVTTSTSDESNDVHKDETKPKCNLFKGDWVPNPNGPAYNNRTCTLIETQQNCMTNGRPDTGYLFWRWKPTHCELPKFNPEAFLNFMRNKTFAFIGDSISRNHVQSLLCILSQIEAPKTIYQDAQFKSSTWIFPSYNFTLARVWAPFLLKAETFEDSDGVSTSDIKLHLDKLEENWTKNYTDYDYVIIGGGQWFLKTAIYHENDQAQGCHYCPGKNLTELGFDYAYRKAINLAFNFITSSSHKPRVFFRTITPSHFENGQWHNGGTCKRIVPYKANEVNVTDVDRIMYDVEMQEFDKAITVASEKGLDLRLFDSTQLSLMRPDGHPGPYRQYQPFATDKNAKVQNDCLHWCLPGPIDSWNELVMEMMMNG</sequence>
<protein>
    <recommendedName>
        <fullName evidence="11">Trichome birefringence-like N-terminal domain-containing protein</fullName>
    </recommendedName>
</protein>
<evidence type="ECO:0000256" key="2">
    <source>
        <dbReference type="ARBA" id="ARBA00007727"/>
    </source>
</evidence>
<evidence type="ECO:0000256" key="4">
    <source>
        <dbReference type="ARBA" id="ARBA00022968"/>
    </source>
</evidence>
<dbReference type="InterPro" id="IPR025846">
    <property type="entry name" value="TBL_N"/>
</dbReference>
<evidence type="ECO:0000256" key="3">
    <source>
        <dbReference type="ARBA" id="ARBA00022692"/>
    </source>
</evidence>
<accession>A0AAW1NGV4</accession>
<keyword evidence="6" id="KW-0472">Membrane</keyword>
<organism evidence="9 10">
    <name type="scientific">Saponaria officinalis</name>
    <name type="common">Common soapwort</name>
    <name type="synonym">Lychnis saponaria</name>
    <dbReference type="NCBI Taxonomy" id="3572"/>
    <lineage>
        <taxon>Eukaryota</taxon>
        <taxon>Viridiplantae</taxon>
        <taxon>Streptophyta</taxon>
        <taxon>Embryophyta</taxon>
        <taxon>Tracheophyta</taxon>
        <taxon>Spermatophyta</taxon>
        <taxon>Magnoliopsida</taxon>
        <taxon>eudicotyledons</taxon>
        <taxon>Gunneridae</taxon>
        <taxon>Pentapetalae</taxon>
        <taxon>Caryophyllales</taxon>
        <taxon>Caryophyllaceae</taxon>
        <taxon>Caryophylleae</taxon>
        <taxon>Saponaria</taxon>
    </lineage>
</organism>
<gene>
    <name evidence="9" type="ORF">RND81_01G190400</name>
</gene>
<evidence type="ECO:0000256" key="1">
    <source>
        <dbReference type="ARBA" id="ARBA00004167"/>
    </source>
</evidence>
<dbReference type="PANTHER" id="PTHR32285">
    <property type="entry name" value="PROTEIN TRICHOME BIREFRINGENCE-LIKE 9-RELATED"/>
    <property type="match status" value="1"/>
</dbReference>
<dbReference type="Pfam" id="PF13839">
    <property type="entry name" value="PC-Esterase"/>
    <property type="match status" value="1"/>
</dbReference>
<keyword evidence="3" id="KW-0812">Transmembrane</keyword>
<dbReference type="GO" id="GO:0016020">
    <property type="term" value="C:membrane"/>
    <property type="evidence" value="ECO:0007669"/>
    <property type="project" value="UniProtKB-SubCell"/>
</dbReference>
<feature type="domain" description="Trichome birefringence-like N-terminal" evidence="8">
    <location>
        <begin position="110"/>
        <end position="162"/>
    </location>
</feature>
<dbReference type="InterPro" id="IPR029962">
    <property type="entry name" value="TBL"/>
</dbReference>
<feature type="domain" description="Trichome birefringence-like C-terminal" evidence="7">
    <location>
        <begin position="163"/>
        <end position="454"/>
    </location>
</feature>
<dbReference type="Proteomes" id="UP001443914">
    <property type="component" value="Unassembled WGS sequence"/>
</dbReference>
<evidence type="ECO:0000259" key="7">
    <source>
        <dbReference type="Pfam" id="PF13839"/>
    </source>
</evidence>
<comment type="similarity">
    <text evidence="2">Belongs to the PC-esterase family. TBL subfamily.</text>
</comment>
<keyword evidence="4" id="KW-0735">Signal-anchor</keyword>